<dbReference type="Pfam" id="PF00106">
    <property type="entry name" value="adh_short"/>
    <property type="match status" value="1"/>
</dbReference>
<evidence type="ECO:0000256" key="1">
    <source>
        <dbReference type="ARBA" id="ARBA00006484"/>
    </source>
</evidence>
<keyword evidence="6" id="KW-1185">Reference proteome</keyword>
<dbReference type="InterPro" id="IPR002347">
    <property type="entry name" value="SDR_fam"/>
</dbReference>
<dbReference type="RefSeq" id="WP_046220370.1">
    <property type="nucleotide sequence ID" value="NZ_JWYV01000006.1"/>
</dbReference>
<evidence type="ECO:0000256" key="2">
    <source>
        <dbReference type="ARBA" id="ARBA00023002"/>
    </source>
</evidence>
<dbReference type="InterPro" id="IPR057326">
    <property type="entry name" value="KR_dom"/>
</dbReference>
<dbReference type="GO" id="GO:0016020">
    <property type="term" value="C:membrane"/>
    <property type="evidence" value="ECO:0007669"/>
    <property type="project" value="TreeGrafter"/>
</dbReference>
<name>A0A0F5VD51_9GAMM</name>
<protein>
    <submittedName>
        <fullName evidence="5">Short-chain dehydrogenase</fullName>
    </submittedName>
</protein>
<accession>A0A0F5VD51</accession>
<evidence type="ECO:0000259" key="4">
    <source>
        <dbReference type="SMART" id="SM00822"/>
    </source>
</evidence>
<gene>
    <name evidence="5" type="ORF">KY46_09275</name>
</gene>
<dbReference type="InterPro" id="IPR036291">
    <property type="entry name" value="NAD(P)-bd_dom_sf"/>
</dbReference>
<dbReference type="PRINTS" id="PR00080">
    <property type="entry name" value="SDRFAMILY"/>
</dbReference>
<dbReference type="PRINTS" id="PR00081">
    <property type="entry name" value="GDHRDH"/>
</dbReference>
<evidence type="ECO:0000313" key="5">
    <source>
        <dbReference type="EMBL" id="KKD00076.1"/>
    </source>
</evidence>
<dbReference type="PROSITE" id="PS00061">
    <property type="entry name" value="ADH_SHORT"/>
    <property type="match status" value="1"/>
</dbReference>
<dbReference type="SMART" id="SM00822">
    <property type="entry name" value="PKS_KR"/>
    <property type="match status" value="1"/>
</dbReference>
<comment type="similarity">
    <text evidence="1 3">Belongs to the short-chain dehydrogenases/reductases (SDR) family.</text>
</comment>
<dbReference type="SUPFAM" id="SSF51735">
    <property type="entry name" value="NAD(P)-binding Rossmann-fold domains"/>
    <property type="match status" value="1"/>
</dbReference>
<organism evidence="5 6">
    <name type="scientific">Photobacterium halotolerans</name>
    <dbReference type="NCBI Taxonomy" id="265726"/>
    <lineage>
        <taxon>Bacteria</taxon>
        <taxon>Pseudomonadati</taxon>
        <taxon>Pseudomonadota</taxon>
        <taxon>Gammaproteobacteria</taxon>
        <taxon>Vibrionales</taxon>
        <taxon>Vibrionaceae</taxon>
        <taxon>Photobacterium</taxon>
    </lineage>
</organism>
<sequence>MTEHKPVAILTGAASGLGRDLAIRLSYHYRLYLIDRDEDKLTELAATLEDSQSFVCDLADSHAVNTLIADIRQHEPEIALLINNAGITHRSLSRITQPAVIEKVMAVNFFAPVRLTQGLLPLLVQHQAKVVNISSMAGWMPVMGRAGYCASKSALHQYFETFRAEMRQDGVTVLMVYPSFLDTPIEQNALNGDGGRSRHKRSMVGKMRTSSWMAEQIFAAIAQHKERLFPDRFTHFSSLLYRLLPRVFLHLMSRKFATELEVKS</sequence>
<keyword evidence="2" id="KW-0560">Oxidoreductase</keyword>
<dbReference type="PANTHER" id="PTHR44196">
    <property type="entry name" value="DEHYDROGENASE/REDUCTASE SDR FAMILY MEMBER 7B"/>
    <property type="match status" value="1"/>
</dbReference>
<dbReference type="STRING" id="265726.KY46_09275"/>
<dbReference type="PANTHER" id="PTHR44196:SF1">
    <property type="entry name" value="DEHYDROGENASE_REDUCTASE SDR FAMILY MEMBER 7B"/>
    <property type="match status" value="1"/>
</dbReference>
<comment type="caution">
    <text evidence="5">The sequence shown here is derived from an EMBL/GenBank/DDBJ whole genome shotgun (WGS) entry which is preliminary data.</text>
</comment>
<reference evidence="5 6" key="1">
    <citation type="submission" date="2014-12" db="EMBL/GenBank/DDBJ databases">
        <title>Mercury Reductase activity and rhizosphere competence traits in the genome of root associated Photobacterium halotolerans MELD1.</title>
        <authorList>
            <person name="Mathew D.C."/>
            <person name="Huang C.-C."/>
        </authorList>
    </citation>
    <scope>NUCLEOTIDE SEQUENCE [LARGE SCALE GENOMIC DNA]</scope>
    <source>
        <strain evidence="5 6">MELD1</strain>
    </source>
</reference>
<dbReference type="AlphaFoldDB" id="A0A0F5VD51"/>
<evidence type="ECO:0000313" key="6">
    <source>
        <dbReference type="Proteomes" id="UP000033633"/>
    </source>
</evidence>
<dbReference type="Proteomes" id="UP000033633">
    <property type="component" value="Unassembled WGS sequence"/>
</dbReference>
<dbReference type="OrthoDB" id="9775864at2"/>
<dbReference type="PATRIC" id="fig|265726.11.peg.4008"/>
<dbReference type="InterPro" id="IPR020904">
    <property type="entry name" value="Sc_DH/Rdtase_CS"/>
</dbReference>
<dbReference type="Gene3D" id="3.40.50.720">
    <property type="entry name" value="NAD(P)-binding Rossmann-like Domain"/>
    <property type="match status" value="1"/>
</dbReference>
<evidence type="ECO:0000256" key="3">
    <source>
        <dbReference type="RuleBase" id="RU000363"/>
    </source>
</evidence>
<dbReference type="EMBL" id="JWYV01000006">
    <property type="protein sequence ID" value="KKD00076.1"/>
    <property type="molecule type" value="Genomic_DNA"/>
</dbReference>
<proteinExistence type="inferred from homology"/>
<dbReference type="GO" id="GO:0016491">
    <property type="term" value="F:oxidoreductase activity"/>
    <property type="evidence" value="ECO:0007669"/>
    <property type="project" value="UniProtKB-KW"/>
</dbReference>
<feature type="domain" description="Ketoreductase" evidence="4">
    <location>
        <begin position="6"/>
        <end position="183"/>
    </location>
</feature>